<accession>A0AA36AGY6</accession>
<dbReference type="Proteomes" id="UP001162480">
    <property type="component" value="Chromosome 1"/>
</dbReference>
<dbReference type="EMBL" id="OX597814">
    <property type="protein sequence ID" value="CAI9715966.1"/>
    <property type="molecule type" value="Genomic_DNA"/>
</dbReference>
<dbReference type="AlphaFoldDB" id="A0AA36AGY6"/>
<evidence type="ECO:0000313" key="2">
    <source>
        <dbReference type="Proteomes" id="UP001162480"/>
    </source>
</evidence>
<name>A0AA36AGY6_OCTVU</name>
<gene>
    <name evidence="1" type="ORF">OCTVUL_1B016405</name>
</gene>
<sequence length="75" mass="7886">MTYGVVACIESGSDEAAAIGDGEGETAAGSWAGLISSTRKENEFLTIRIGSSDNFQAILKPLSLANNQRFLFTVS</sequence>
<reference evidence="1" key="1">
    <citation type="submission" date="2023-08" db="EMBL/GenBank/DDBJ databases">
        <authorList>
            <person name="Alioto T."/>
            <person name="Alioto T."/>
            <person name="Gomez Garrido J."/>
        </authorList>
    </citation>
    <scope>NUCLEOTIDE SEQUENCE</scope>
</reference>
<protein>
    <submittedName>
        <fullName evidence="1">Uncharacterized protein</fullName>
    </submittedName>
</protein>
<proteinExistence type="predicted"/>
<evidence type="ECO:0000313" key="1">
    <source>
        <dbReference type="EMBL" id="CAI9715966.1"/>
    </source>
</evidence>
<organism evidence="1 2">
    <name type="scientific">Octopus vulgaris</name>
    <name type="common">Common octopus</name>
    <dbReference type="NCBI Taxonomy" id="6645"/>
    <lineage>
        <taxon>Eukaryota</taxon>
        <taxon>Metazoa</taxon>
        <taxon>Spiralia</taxon>
        <taxon>Lophotrochozoa</taxon>
        <taxon>Mollusca</taxon>
        <taxon>Cephalopoda</taxon>
        <taxon>Coleoidea</taxon>
        <taxon>Octopodiformes</taxon>
        <taxon>Octopoda</taxon>
        <taxon>Incirrata</taxon>
        <taxon>Octopodidae</taxon>
        <taxon>Octopus</taxon>
    </lineage>
</organism>
<keyword evidence="2" id="KW-1185">Reference proteome</keyword>